<feature type="compositionally biased region" description="Polar residues" evidence="5">
    <location>
        <begin position="1"/>
        <end position="19"/>
    </location>
</feature>
<evidence type="ECO:0000313" key="8">
    <source>
        <dbReference type="Proteomes" id="UP000398389"/>
    </source>
</evidence>
<evidence type="ECO:0000256" key="5">
    <source>
        <dbReference type="SAM" id="MobiDB-lite"/>
    </source>
</evidence>
<protein>
    <recommendedName>
        <fullName evidence="6">Transcription factor CBF/NF-Y/archaeal histone domain-containing protein</fullName>
    </recommendedName>
</protein>
<dbReference type="InterPro" id="IPR003958">
    <property type="entry name" value="CBFA_NFYB_domain"/>
</dbReference>
<dbReference type="GO" id="GO:0001228">
    <property type="term" value="F:DNA-binding transcription activator activity, RNA polymerase II-specific"/>
    <property type="evidence" value="ECO:0007669"/>
    <property type="project" value="InterPro"/>
</dbReference>
<keyword evidence="8" id="KW-1185">Reference proteome</keyword>
<evidence type="ECO:0000259" key="6">
    <source>
        <dbReference type="Pfam" id="PF00808"/>
    </source>
</evidence>
<dbReference type="RefSeq" id="XP_031852058.1">
    <property type="nucleotide sequence ID" value="XM_031996167.1"/>
</dbReference>
<dbReference type="SUPFAM" id="SSF47113">
    <property type="entry name" value="Histone-fold"/>
    <property type="match status" value="1"/>
</dbReference>
<evidence type="ECO:0000313" key="7">
    <source>
        <dbReference type="EMBL" id="VVT46904.1"/>
    </source>
</evidence>
<keyword evidence="4" id="KW-0804">Transcription</keyword>
<dbReference type="Gene3D" id="1.10.20.10">
    <property type="entry name" value="Histone, subunit A"/>
    <property type="match status" value="1"/>
</dbReference>
<evidence type="ECO:0000256" key="1">
    <source>
        <dbReference type="ARBA" id="ARBA00009053"/>
    </source>
</evidence>
<dbReference type="Proteomes" id="UP000398389">
    <property type="component" value="Unassembled WGS sequence"/>
</dbReference>
<proteinExistence type="inferred from homology"/>
<feature type="compositionally biased region" description="Acidic residues" evidence="5">
    <location>
        <begin position="192"/>
        <end position="204"/>
    </location>
</feature>
<dbReference type="PANTHER" id="PTHR11064">
    <property type="entry name" value="CCAAT-BINDING TRANSCRIPTION FACTOR-RELATED"/>
    <property type="match status" value="1"/>
</dbReference>
<reference evidence="7 8" key="1">
    <citation type="submission" date="2019-09" db="EMBL/GenBank/DDBJ databases">
        <authorList>
            <person name="Brejova B."/>
        </authorList>
    </citation>
    <scope>NUCLEOTIDE SEQUENCE [LARGE SCALE GENOMIC DNA]</scope>
</reference>
<dbReference type="EMBL" id="CABVLU010000001">
    <property type="protein sequence ID" value="VVT46904.1"/>
    <property type="molecule type" value="Genomic_DNA"/>
</dbReference>
<keyword evidence="2" id="KW-0805">Transcription regulation</keyword>
<name>A0A5E8B5Z1_9ASCO</name>
<comment type="similarity">
    <text evidence="1">Belongs to the NFYB/HAP3 subunit family.</text>
</comment>
<dbReference type="CDD" id="cd22907">
    <property type="entry name" value="HFD_NFYB"/>
    <property type="match status" value="1"/>
</dbReference>
<organism evidence="7 8">
    <name type="scientific">Magnusiomyces paraingens</name>
    <dbReference type="NCBI Taxonomy" id="2606893"/>
    <lineage>
        <taxon>Eukaryota</taxon>
        <taxon>Fungi</taxon>
        <taxon>Dikarya</taxon>
        <taxon>Ascomycota</taxon>
        <taxon>Saccharomycotina</taxon>
        <taxon>Dipodascomycetes</taxon>
        <taxon>Dipodascales</taxon>
        <taxon>Dipodascaceae</taxon>
        <taxon>Magnusiomyces</taxon>
    </lineage>
</organism>
<sequence>MSNPQLLSDQQKKSFQTTPRDLPSPDRDMPLENYPNLDADQSIHGDNINDSVENNNGLSAQIKGEENEEYSEGAYNDGLSSSRFIIREQDRWLPIANVARIMKSALPDNAKISKEAKECMQECVSEFISFVTSEATERCSAERRKTVNGEDILFALMSLGFENYSEVLKIYLAKYRHSQNGKNIKQRSNQDDIQEGEEDDDDFDNAAMVSS</sequence>
<feature type="region of interest" description="Disordered" evidence="5">
    <location>
        <begin position="181"/>
        <end position="211"/>
    </location>
</feature>
<dbReference type="PANTHER" id="PTHR11064:SF9">
    <property type="entry name" value="NUCLEAR TRANSCRIPTION FACTOR Y SUBUNIT BETA"/>
    <property type="match status" value="1"/>
</dbReference>
<dbReference type="GO" id="GO:0016602">
    <property type="term" value="C:CCAAT-binding factor complex"/>
    <property type="evidence" value="ECO:0007669"/>
    <property type="project" value="InterPro"/>
</dbReference>
<dbReference type="PRINTS" id="PR00615">
    <property type="entry name" value="CCAATSUBUNTA"/>
</dbReference>
<dbReference type="Pfam" id="PF00808">
    <property type="entry name" value="CBFD_NFYB_HMF"/>
    <property type="match status" value="1"/>
</dbReference>
<dbReference type="GeneID" id="43580267"/>
<dbReference type="AlphaFoldDB" id="A0A5E8B5Z1"/>
<dbReference type="InterPro" id="IPR027113">
    <property type="entry name" value="Transc_fact_NFYB/HAP3"/>
</dbReference>
<dbReference type="InterPro" id="IPR009072">
    <property type="entry name" value="Histone-fold"/>
</dbReference>
<keyword evidence="3" id="KW-0238">DNA-binding</keyword>
<evidence type="ECO:0000256" key="3">
    <source>
        <dbReference type="ARBA" id="ARBA00023125"/>
    </source>
</evidence>
<evidence type="ECO:0000256" key="4">
    <source>
        <dbReference type="ARBA" id="ARBA00023163"/>
    </source>
</evidence>
<dbReference type="GO" id="GO:0000978">
    <property type="term" value="F:RNA polymerase II cis-regulatory region sequence-specific DNA binding"/>
    <property type="evidence" value="ECO:0007669"/>
    <property type="project" value="TreeGrafter"/>
</dbReference>
<evidence type="ECO:0000256" key="2">
    <source>
        <dbReference type="ARBA" id="ARBA00023015"/>
    </source>
</evidence>
<feature type="region of interest" description="Disordered" evidence="5">
    <location>
        <begin position="1"/>
        <end position="56"/>
    </location>
</feature>
<gene>
    <name evidence="7" type="ORF">SAPINGB_P001445</name>
</gene>
<dbReference type="OrthoDB" id="386949at2759"/>
<accession>A0A5E8B5Z1</accession>
<dbReference type="GO" id="GO:0046982">
    <property type="term" value="F:protein heterodimerization activity"/>
    <property type="evidence" value="ECO:0007669"/>
    <property type="project" value="InterPro"/>
</dbReference>
<feature type="domain" description="Transcription factor CBF/NF-Y/archaeal histone" evidence="6">
    <location>
        <begin position="91"/>
        <end position="156"/>
    </location>
</feature>
<dbReference type="FunFam" id="1.10.20.10:FF:000099">
    <property type="entry name" value="nuclear transcription factor Y subunit beta"/>
    <property type="match status" value="1"/>
</dbReference>